<sequence>MINQLLIQYFHWYYNDEKKLWNKTADEAKHLQELGVTLAWLPPAYKGTSGGVSAGYDCYDLYDLGEFDQKNSKETRYGNKDEYLNAIKALKEAGIGTIADVVFNHKAGGDELEKISVRKVDPENRMEFISEVMEIEAWTKFTFPARKGKYSEFIWDHRCFSGIDWAEDLKEEGIFSIQNEYGDSWEDVPSNELGNYDYLMFNDIDYRNQEVREELKRWGEWYYNTCGMEGFRLDAVKHIASDFLDEWLDHMRNTFKKDFFVVAENWVVDNLEELLVYIDMTKGRMQLFDSLLHHNLYAASHEHENYDLCKIFDGTLVQSHPTLAVTFVDNHDSQPLQALESYIEYWFRPLAYALILLREGGIPCLFYPDLYSSTYTDKDKEGDETEVELVSLPELPELCRVRKELSYGIQRDYLNHANCIGWTREGTDEQPGSGIAVLLSNGEEGYKEMETGKRNAGKTFIDAMGKCDHEVVADENGWAEFKCEAKSASVWIVKPD</sequence>
<dbReference type="EMBL" id="SNYC01000007">
    <property type="protein sequence ID" value="TDQ06935.1"/>
    <property type="molecule type" value="Genomic_DNA"/>
</dbReference>
<proteinExistence type="inferred from homology"/>
<dbReference type="InterPro" id="IPR013780">
    <property type="entry name" value="Glyco_hydro_b"/>
</dbReference>
<evidence type="ECO:0000256" key="8">
    <source>
        <dbReference type="PIRSR" id="PIRSR001021-2"/>
    </source>
</evidence>
<keyword evidence="8" id="KW-0106">Calcium</keyword>
<dbReference type="AlphaFoldDB" id="A0A4R6SSU3"/>
<comment type="caution">
    <text evidence="10">The sequence shown here is derived from an EMBL/GenBank/DDBJ whole genome shotgun (WGS) entry which is preliminary data.</text>
</comment>
<evidence type="ECO:0000256" key="6">
    <source>
        <dbReference type="ARBA" id="ARBA00023295"/>
    </source>
</evidence>
<dbReference type="GO" id="GO:0005509">
    <property type="term" value="F:calcium ion binding"/>
    <property type="evidence" value="ECO:0007669"/>
    <property type="project" value="InterPro"/>
</dbReference>
<dbReference type="GO" id="GO:0004553">
    <property type="term" value="F:hydrolase activity, hydrolyzing O-glycosyl compounds"/>
    <property type="evidence" value="ECO:0007669"/>
    <property type="project" value="InterPro"/>
</dbReference>
<dbReference type="Gene3D" id="2.40.30.140">
    <property type="match status" value="1"/>
</dbReference>
<feature type="domain" description="Glycosyl hydrolase family 13 catalytic" evidence="9">
    <location>
        <begin position="4"/>
        <end position="423"/>
    </location>
</feature>
<dbReference type="Gene3D" id="2.60.40.1180">
    <property type="entry name" value="Golgi alpha-mannosidase II"/>
    <property type="match status" value="1"/>
</dbReference>
<dbReference type="CDD" id="cd11318">
    <property type="entry name" value="AmyAc_bac_fung_AmyA"/>
    <property type="match status" value="1"/>
</dbReference>
<dbReference type="Gene3D" id="3.20.20.80">
    <property type="entry name" value="Glycosidases"/>
    <property type="match status" value="1"/>
</dbReference>
<gene>
    <name evidence="10" type="ORF">ATK78_3948</name>
</gene>
<keyword evidence="6" id="KW-0326">Glycosidase</keyword>
<evidence type="ECO:0000256" key="3">
    <source>
        <dbReference type="ARBA" id="ARBA00022723"/>
    </source>
</evidence>
<evidence type="ECO:0000256" key="1">
    <source>
        <dbReference type="ARBA" id="ARBA00001913"/>
    </source>
</evidence>
<keyword evidence="3 8" id="KW-0479">Metal-binding</keyword>
<feature type="active site" description="Nucleophile" evidence="7">
    <location>
        <position position="234"/>
    </location>
</feature>
<feature type="binding site" evidence="8">
    <location>
        <position position="238"/>
    </location>
    <ligand>
        <name>Ca(2+)</name>
        <dbReference type="ChEBI" id="CHEBI:29108"/>
        <label>1</label>
    </ligand>
</feature>
<evidence type="ECO:0000256" key="4">
    <source>
        <dbReference type="ARBA" id="ARBA00022801"/>
    </source>
</evidence>
<keyword evidence="5" id="KW-0119">Carbohydrate metabolism</keyword>
<evidence type="ECO:0000259" key="9">
    <source>
        <dbReference type="SMART" id="SM00642"/>
    </source>
</evidence>
<dbReference type="RefSeq" id="WP_208112403.1">
    <property type="nucleotide sequence ID" value="NZ_SNYC01000007.1"/>
</dbReference>
<dbReference type="InterPro" id="IPR015237">
    <property type="entry name" value="Alpha-amylase_C_pro"/>
</dbReference>
<evidence type="ECO:0000256" key="2">
    <source>
        <dbReference type="ARBA" id="ARBA00008061"/>
    </source>
</evidence>
<name>A0A4R6SSU3_9SPHI</name>
<dbReference type="Pfam" id="PF09154">
    <property type="entry name" value="Alpha-amy_C_pro"/>
    <property type="match status" value="1"/>
</dbReference>
<dbReference type="PIRSF" id="PIRSF001021">
    <property type="entry name" value="Alph-amls_thrmst"/>
    <property type="match status" value="1"/>
</dbReference>
<feature type="binding site" evidence="8">
    <location>
        <position position="197"/>
    </location>
    <ligand>
        <name>Ca(2+)</name>
        <dbReference type="ChEBI" id="CHEBI:29108"/>
        <label>1</label>
    </ligand>
</feature>
<evidence type="ECO:0000313" key="10">
    <source>
        <dbReference type="EMBL" id="TDQ06935.1"/>
    </source>
</evidence>
<dbReference type="Pfam" id="PF00128">
    <property type="entry name" value="Alpha-amylase"/>
    <property type="match status" value="1"/>
</dbReference>
<dbReference type="InterPro" id="IPR006047">
    <property type="entry name" value="GH13_cat_dom"/>
</dbReference>
<dbReference type="NCBIfam" id="NF006968">
    <property type="entry name" value="PRK09441.1-1"/>
    <property type="match status" value="1"/>
</dbReference>
<accession>A0A4R6SSU3</accession>
<dbReference type="GO" id="GO:0005975">
    <property type="term" value="P:carbohydrate metabolic process"/>
    <property type="evidence" value="ECO:0007669"/>
    <property type="project" value="InterPro"/>
</dbReference>
<evidence type="ECO:0000313" key="11">
    <source>
        <dbReference type="Proteomes" id="UP000295620"/>
    </source>
</evidence>
<feature type="binding site" evidence="8">
    <location>
        <position position="205"/>
    </location>
    <ligand>
        <name>Ca(2+)</name>
        <dbReference type="ChEBI" id="CHEBI:29108"/>
        <label>2</label>
    </ligand>
</feature>
<evidence type="ECO:0000256" key="5">
    <source>
        <dbReference type="ARBA" id="ARBA00023277"/>
    </source>
</evidence>
<protein>
    <submittedName>
        <fullName evidence="10">Alpha-amylase</fullName>
    </submittedName>
</protein>
<organism evidence="10 11">
    <name type="scientific">Pedobacter metabolipauper</name>
    <dbReference type="NCBI Taxonomy" id="425513"/>
    <lineage>
        <taxon>Bacteria</taxon>
        <taxon>Pseudomonadati</taxon>
        <taxon>Bacteroidota</taxon>
        <taxon>Sphingobacteriia</taxon>
        <taxon>Sphingobacteriales</taxon>
        <taxon>Sphingobacteriaceae</taxon>
        <taxon>Pedobacter</taxon>
    </lineage>
</organism>
<keyword evidence="11" id="KW-1185">Reference proteome</keyword>
<dbReference type="Proteomes" id="UP000295620">
    <property type="component" value="Unassembled WGS sequence"/>
</dbReference>
<keyword evidence="4" id="KW-0378">Hydrolase</keyword>
<dbReference type="NCBIfam" id="NF006969">
    <property type="entry name" value="PRK09441.1-2"/>
    <property type="match status" value="1"/>
</dbReference>
<dbReference type="SUPFAM" id="SSF51445">
    <property type="entry name" value="(Trans)glycosidases"/>
    <property type="match status" value="1"/>
</dbReference>
<comment type="similarity">
    <text evidence="2">Belongs to the glycosyl hydrolase 13 family.</text>
</comment>
<feature type="active site" description="Proton donor" evidence="7">
    <location>
        <position position="264"/>
    </location>
</feature>
<dbReference type="PANTHER" id="PTHR43447">
    <property type="entry name" value="ALPHA-AMYLASE"/>
    <property type="match status" value="1"/>
</dbReference>
<dbReference type="SMART" id="SM00642">
    <property type="entry name" value="Aamy"/>
    <property type="match status" value="1"/>
</dbReference>
<dbReference type="SUPFAM" id="SSF51011">
    <property type="entry name" value="Glycosyl hydrolase domain"/>
    <property type="match status" value="1"/>
</dbReference>
<dbReference type="InterPro" id="IPR017853">
    <property type="entry name" value="GH"/>
</dbReference>
<feature type="binding site" evidence="8">
    <location>
        <position position="104"/>
    </location>
    <ligand>
        <name>Ca(2+)</name>
        <dbReference type="ChEBI" id="CHEBI:29108"/>
        <label>1</label>
    </ligand>
</feature>
<comment type="cofactor">
    <cofactor evidence="1">
        <name>Ca(2+)</name>
        <dbReference type="ChEBI" id="CHEBI:29108"/>
    </cofactor>
</comment>
<evidence type="ECO:0000256" key="7">
    <source>
        <dbReference type="PIRSR" id="PIRSR001021-1"/>
    </source>
</evidence>
<dbReference type="InterPro" id="IPR013776">
    <property type="entry name" value="A-amylase_thermo"/>
</dbReference>
<reference evidence="10 11" key="1">
    <citation type="submission" date="2019-03" db="EMBL/GenBank/DDBJ databases">
        <title>Genomic Encyclopedia of Archaeal and Bacterial Type Strains, Phase II (KMG-II): from individual species to whole genera.</title>
        <authorList>
            <person name="Goeker M."/>
        </authorList>
    </citation>
    <scope>NUCLEOTIDE SEQUENCE [LARGE SCALE GENOMIC DNA]</scope>
    <source>
        <strain evidence="10 11">DSM 19035</strain>
    </source>
</reference>
<feature type="binding site" evidence="8">
    <location>
        <position position="203"/>
    </location>
    <ligand>
        <name>Ca(2+)</name>
        <dbReference type="ChEBI" id="CHEBI:29108"/>
        <label>1</label>
    </ligand>
</feature>